<dbReference type="EMBL" id="MHQC01000022">
    <property type="protein sequence ID" value="OGZ94910.1"/>
    <property type="molecule type" value="Genomic_DNA"/>
</dbReference>
<name>A0A1G2K8V9_9BACT</name>
<gene>
    <name evidence="1" type="ORF">A2633_04855</name>
</gene>
<proteinExistence type="predicted"/>
<organism evidence="1 2">
    <name type="scientific">Candidatus Sungbacteria bacterium RIFCSPHIGHO2_01_FULL_47_32</name>
    <dbReference type="NCBI Taxonomy" id="1802264"/>
    <lineage>
        <taxon>Bacteria</taxon>
        <taxon>Candidatus Sungiibacteriota</taxon>
    </lineage>
</organism>
<evidence type="ECO:0000313" key="1">
    <source>
        <dbReference type="EMBL" id="OGZ94910.1"/>
    </source>
</evidence>
<evidence type="ECO:0000313" key="2">
    <source>
        <dbReference type="Proteomes" id="UP000177152"/>
    </source>
</evidence>
<accession>A0A1G2K8V9</accession>
<dbReference type="Proteomes" id="UP000177152">
    <property type="component" value="Unassembled WGS sequence"/>
</dbReference>
<sequence length="63" mass="6972">MSEDRNGLVGLSESEATERIKAVGMRARIMWKDGQAHEGTCDARSDRVNLHIKDGKVIKAYIG</sequence>
<comment type="caution">
    <text evidence="1">The sequence shown here is derived from an EMBL/GenBank/DDBJ whole genome shotgun (WGS) entry which is preliminary data.</text>
</comment>
<reference evidence="1 2" key="1">
    <citation type="journal article" date="2016" name="Nat. Commun.">
        <title>Thousands of microbial genomes shed light on interconnected biogeochemical processes in an aquifer system.</title>
        <authorList>
            <person name="Anantharaman K."/>
            <person name="Brown C.T."/>
            <person name="Hug L.A."/>
            <person name="Sharon I."/>
            <person name="Castelle C.J."/>
            <person name="Probst A.J."/>
            <person name="Thomas B.C."/>
            <person name="Singh A."/>
            <person name="Wilkins M.J."/>
            <person name="Karaoz U."/>
            <person name="Brodie E.L."/>
            <person name="Williams K.H."/>
            <person name="Hubbard S.S."/>
            <person name="Banfield J.F."/>
        </authorList>
    </citation>
    <scope>NUCLEOTIDE SEQUENCE [LARGE SCALE GENOMIC DNA]</scope>
</reference>
<dbReference type="AlphaFoldDB" id="A0A1G2K8V9"/>
<protein>
    <submittedName>
        <fullName evidence="1">Uncharacterized protein</fullName>
    </submittedName>
</protein>